<evidence type="ECO:0000256" key="7">
    <source>
        <dbReference type="ARBA" id="ARBA00022723"/>
    </source>
</evidence>
<feature type="transmembrane region" description="Helical" evidence="14">
    <location>
        <begin position="252"/>
        <end position="273"/>
    </location>
</feature>
<keyword evidence="13 14" id="KW-0472">Membrane</keyword>
<keyword evidence="6 14" id="KW-0812">Transmembrane</keyword>
<evidence type="ECO:0000256" key="11">
    <source>
        <dbReference type="ARBA" id="ARBA00022989"/>
    </source>
</evidence>
<dbReference type="Gene3D" id="3.60.10.10">
    <property type="entry name" value="Endonuclease/exonuclease/phosphatase"/>
    <property type="match status" value="1"/>
</dbReference>
<feature type="non-terminal residue" evidence="17">
    <location>
        <position position="1"/>
    </location>
</feature>
<keyword evidence="16" id="KW-1185">Reference proteome</keyword>
<comment type="pathway">
    <text evidence="2">Lipid metabolism; sphingolipid metabolism.</text>
</comment>
<keyword evidence="10" id="KW-0746">Sphingolipid metabolism</keyword>
<evidence type="ECO:0000313" key="17">
    <source>
        <dbReference type="RefSeq" id="XP_022235257.1"/>
    </source>
</evidence>
<evidence type="ECO:0000259" key="15">
    <source>
        <dbReference type="Pfam" id="PF03372"/>
    </source>
</evidence>
<keyword evidence="7" id="KW-0479">Metal-binding</keyword>
<feature type="transmembrane region" description="Helical" evidence="14">
    <location>
        <begin position="279"/>
        <end position="299"/>
    </location>
</feature>
<evidence type="ECO:0000256" key="2">
    <source>
        <dbReference type="ARBA" id="ARBA00004760"/>
    </source>
</evidence>
<evidence type="ECO:0000256" key="5">
    <source>
        <dbReference type="ARBA" id="ARBA00012369"/>
    </source>
</evidence>
<feature type="domain" description="Endonuclease/exonuclease/phosphatase" evidence="15">
    <location>
        <begin position="7"/>
        <end position="179"/>
    </location>
</feature>
<proteinExistence type="inferred from homology"/>
<keyword evidence="11 14" id="KW-1133">Transmembrane helix</keyword>
<dbReference type="RefSeq" id="XP_022235257.1">
    <property type="nucleotide sequence ID" value="XM_022379549.1"/>
</dbReference>
<accession>A0ABM1RV52</accession>
<dbReference type="InterPro" id="IPR038772">
    <property type="entry name" value="Sph/SMPD2-like"/>
</dbReference>
<keyword evidence="8" id="KW-0378">Hydrolase</keyword>
<keyword evidence="9" id="KW-0460">Magnesium</keyword>
<evidence type="ECO:0000256" key="3">
    <source>
        <dbReference type="ARBA" id="ARBA00004991"/>
    </source>
</evidence>
<dbReference type="SUPFAM" id="SSF56219">
    <property type="entry name" value="DNase I-like"/>
    <property type="match status" value="1"/>
</dbReference>
<comment type="subcellular location">
    <subcellularLocation>
        <location evidence="1">Membrane</location>
        <topology evidence="1">Multi-pass membrane protein</topology>
    </subcellularLocation>
</comment>
<dbReference type="PANTHER" id="PTHR16320:SF24">
    <property type="entry name" value="PHOSPHODIESTERASE, PUTATIVE-RELATED"/>
    <property type="match status" value="1"/>
</dbReference>
<dbReference type="InterPro" id="IPR005135">
    <property type="entry name" value="Endo/exonuclease/phosphatase"/>
</dbReference>
<dbReference type="Proteomes" id="UP000694941">
    <property type="component" value="Unplaced"/>
</dbReference>
<comment type="pathway">
    <text evidence="3">Sphingolipid metabolism.</text>
</comment>
<dbReference type="InterPro" id="IPR036691">
    <property type="entry name" value="Endo/exonu/phosph_ase_sf"/>
</dbReference>
<comment type="similarity">
    <text evidence="4">Belongs to the neutral sphingomyelinase family.</text>
</comment>
<protein>
    <recommendedName>
        <fullName evidence="5">sphingomyelin phosphodiesterase</fullName>
        <ecNumber evidence="5">3.1.4.12</ecNumber>
    </recommendedName>
</protein>
<evidence type="ECO:0000313" key="16">
    <source>
        <dbReference type="Proteomes" id="UP000694941"/>
    </source>
</evidence>
<evidence type="ECO:0000256" key="1">
    <source>
        <dbReference type="ARBA" id="ARBA00004141"/>
    </source>
</evidence>
<evidence type="ECO:0000256" key="13">
    <source>
        <dbReference type="ARBA" id="ARBA00023136"/>
    </source>
</evidence>
<keyword evidence="12" id="KW-0443">Lipid metabolism</keyword>
<evidence type="ECO:0000256" key="12">
    <source>
        <dbReference type="ARBA" id="ARBA00023098"/>
    </source>
</evidence>
<evidence type="ECO:0000256" key="10">
    <source>
        <dbReference type="ARBA" id="ARBA00022919"/>
    </source>
</evidence>
<gene>
    <name evidence="17" type="primary">LOC106475447</name>
</gene>
<evidence type="ECO:0000256" key="4">
    <source>
        <dbReference type="ARBA" id="ARBA00006335"/>
    </source>
</evidence>
<evidence type="ECO:0000256" key="9">
    <source>
        <dbReference type="ARBA" id="ARBA00022842"/>
    </source>
</evidence>
<evidence type="ECO:0000256" key="6">
    <source>
        <dbReference type="ARBA" id="ARBA00022692"/>
    </source>
</evidence>
<dbReference type="PANTHER" id="PTHR16320">
    <property type="entry name" value="SPHINGOMYELINASE FAMILY MEMBER"/>
    <property type="match status" value="1"/>
</dbReference>
<evidence type="ECO:0000256" key="14">
    <source>
        <dbReference type="SAM" id="Phobius"/>
    </source>
</evidence>
<dbReference type="EC" id="3.1.4.12" evidence="5"/>
<dbReference type="GeneID" id="106475447"/>
<sequence length="340" mass="37719">FSSSGVIGSGVCIFSRSCIIDTGSHAFSLNGYAHKIQHGDWFGGKVVGLCKVLHRGIRINLYVTHLHAEYNKLHDQYLAHRIAQSFEFSQFVQLTSETADLAIMAGDFNTEPEDLPYRIILNNTGSQDTFLMQPTISQDSKGSGATCGHPRNTYTTKQELFDAPQGIRIDYVFLKHGKGVKTECFSCETPLEKIPNGTVSYSDHEAVVVKLLVTKSAYFEEPAMNNSARFTVLEEAGHLLNASLVCLRKNRIFYFMLSCLLLSLLLLSTPFNLPYGLNAFMIFSRIVLSIGLGFCLWMCSVMNNIEQKALLGACNGIQVLLASLKEDRGIEFQESDQVSS</sequence>
<evidence type="ECO:0000256" key="8">
    <source>
        <dbReference type="ARBA" id="ARBA00022801"/>
    </source>
</evidence>
<reference evidence="17" key="1">
    <citation type="submission" date="2025-08" db="UniProtKB">
        <authorList>
            <consortium name="RefSeq"/>
        </authorList>
    </citation>
    <scope>IDENTIFICATION</scope>
    <source>
        <tissue evidence="17">Muscle</tissue>
    </source>
</reference>
<organism evidence="16 17">
    <name type="scientific">Limulus polyphemus</name>
    <name type="common">Atlantic horseshoe crab</name>
    <dbReference type="NCBI Taxonomy" id="6850"/>
    <lineage>
        <taxon>Eukaryota</taxon>
        <taxon>Metazoa</taxon>
        <taxon>Ecdysozoa</taxon>
        <taxon>Arthropoda</taxon>
        <taxon>Chelicerata</taxon>
        <taxon>Merostomata</taxon>
        <taxon>Xiphosura</taxon>
        <taxon>Limulidae</taxon>
        <taxon>Limulus</taxon>
    </lineage>
</organism>
<dbReference type="Pfam" id="PF03372">
    <property type="entry name" value="Exo_endo_phos"/>
    <property type="match status" value="1"/>
</dbReference>
<name>A0ABM1RV52_LIMPO</name>